<proteinExistence type="predicted"/>
<dbReference type="CDD" id="cd04301">
    <property type="entry name" value="NAT_SF"/>
    <property type="match status" value="1"/>
</dbReference>
<dbReference type="PROSITE" id="PS51186">
    <property type="entry name" value="GNAT"/>
    <property type="match status" value="1"/>
</dbReference>
<dbReference type="Gene3D" id="3.40.630.30">
    <property type="match status" value="1"/>
</dbReference>
<feature type="domain" description="N-acetyltransferase" evidence="1">
    <location>
        <begin position="109"/>
        <end position="258"/>
    </location>
</feature>
<dbReference type="AlphaFoldDB" id="A0A412AWJ9"/>
<evidence type="ECO:0000313" key="3">
    <source>
        <dbReference type="Proteomes" id="UP000284751"/>
    </source>
</evidence>
<evidence type="ECO:0000259" key="1">
    <source>
        <dbReference type="PROSITE" id="PS51186"/>
    </source>
</evidence>
<organism evidence="2 3">
    <name type="scientific">[Clostridium] leptum</name>
    <dbReference type="NCBI Taxonomy" id="1535"/>
    <lineage>
        <taxon>Bacteria</taxon>
        <taxon>Bacillati</taxon>
        <taxon>Bacillota</taxon>
        <taxon>Clostridia</taxon>
        <taxon>Eubacteriales</taxon>
        <taxon>Oscillospiraceae</taxon>
        <taxon>Oscillospiraceae incertae sedis</taxon>
    </lineage>
</organism>
<dbReference type="EMBL" id="QRTC01000030">
    <property type="protein sequence ID" value="RGQ40189.1"/>
    <property type="molecule type" value="Genomic_DNA"/>
</dbReference>
<dbReference type="SUPFAM" id="SSF55729">
    <property type="entry name" value="Acyl-CoA N-acyltransferases (Nat)"/>
    <property type="match status" value="1"/>
</dbReference>
<dbReference type="InterPro" id="IPR016181">
    <property type="entry name" value="Acyl_CoA_acyltransferase"/>
</dbReference>
<dbReference type="GO" id="GO:0016747">
    <property type="term" value="F:acyltransferase activity, transferring groups other than amino-acyl groups"/>
    <property type="evidence" value="ECO:0007669"/>
    <property type="project" value="InterPro"/>
</dbReference>
<sequence>MTRFLKKEQIPQLCRFCSGDPFGCRIASLALAYGADSGFAEFWLQTTESGQACGAVSRLNGAVTVQMSSAADQEELEEFLSHIGYGTALWESSLRESAGEVMEWAGKGVTARIAGEFFFSEAPALSQVYDLLKQCEDESFRVPEFDAFYVDTSHRLRHQTARLAALEHKGRLLACGFSLWETPDSAVLGAIAVTPQSRGRGLGSAVVLRLLEQLEGKRVYLFRANGKNEKFYQRLGFTHRTYFREGTETDVRIFSHRS</sequence>
<dbReference type="Proteomes" id="UP000284751">
    <property type="component" value="Unassembled WGS sequence"/>
</dbReference>
<dbReference type="Pfam" id="PF00583">
    <property type="entry name" value="Acetyltransf_1"/>
    <property type="match status" value="1"/>
</dbReference>
<reference evidence="2 3" key="1">
    <citation type="submission" date="2018-08" db="EMBL/GenBank/DDBJ databases">
        <title>A genome reference for cultivated species of the human gut microbiota.</title>
        <authorList>
            <person name="Zou Y."/>
            <person name="Xue W."/>
            <person name="Luo G."/>
        </authorList>
    </citation>
    <scope>NUCLEOTIDE SEQUENCE [LARGE SCALE GENOMIC DNA]</scope>
    <source>
        <strain evidence="2 3">AF28-26</strain>
    </source>
</reference>
<keyword evidence="2" id="KW-0808">Transferase</keyword>
<gene>
    <name evidence="2" type="ORF">DWY99_08315</name>
</gene>
<accession>A0A412AWJ9</accession>
<name>A0A412AWJ9_9FIRM</name>
<evidence type="ECO:0000313" key="2">
    <source>
        <dbReference type="EMBL" id="RGQ40189.1"/>
    </source>
</evidence>
<protein>
    <submittedName>
        <fullName evidence="2">GNAT family N-acetyltransferase</fullName>
    </submittedName>
</protein>
<dbReference type="InterPro" id="IPR000182">
    <property type="entry name" value="GNAT_dom"/>
</dbReference>
<comment type="caution">
    <text evidence="2">The sequence shown here is derived from an EMBL/GenBank/DDBJ whole genome shotgun (WGS) entry which is preliminary data.</text>
</comment>